<evidence type="ECO:0000313" key="3">
    <source>
        <dbReference type="Proteomes" id="UP000543642"/>
    </source>
</evidence>
<keyword evidence="2" id="KW-0808">Transferase</keyword>
<dbReference type="InterPro" id="IPR000182">
    <property type="entry name" value="GNAT_dom"/>
</dbReference>
<dbReference type="Pfam" id="PF13302">
    <property type="entry name" value="Acetyltransf_3"/>
    <property type="match status" value="1"/>
</dbReference>
<dbReference type="EMBL" id="JACHFW010000010">
    <property type="protein sequence ID" value="MBB5265258.1"/>
    <property type="molecule type" value="Genomic_DNA"/>
</dbReference>
<organism evidence="2 3">
    <name type="scientific">Catenibacillus scindens</name>
    <dbReference type="NCBI Taxonomy" id="673271"/>
    <lineage>
        <taxon>Bacteria</taxon>
        <taxon>Bacillati</taxon>
        <taxon>Bacillota</taxon>
        <taxon>Clostridia</taxon>
        <taxon>Lachnospirales</taxon>
        <taxon>Lachnospiraceae</taxon>
        <taxon>Catenibacillus</taxon>
    </lineage>
</organism>
<feature type="domain" description="N-acetyltransferase" evidence="1">
    <location>
        <begin position="20"/>
        <end position="180"/>
    </location>
</feature>
<proteinExistence type="predicted"/>
<dbReference type="SUPFAM" id="SSF55729">
    <property type="entry name" value="Acyl-CoA N-acyltransferases (Nat)"/>
    <property type="match status" value="1"/>
</dbReference>
<dbReference type="GO" id="GO:0016747">
    <property type="term" value="F:acyltransferase activity, transferring groups other than amino-acyl groups"/>
    <property type="evidence" value="ECO:0007669"/>
    <property type="project" value="InterPro"/>
</dbReference>
<dbReference type="AlphaFoldDB" id="A0A7W8HBD2"/>
<keyword evidence="3" id="KW-1185">Reference proteome</keyword>
<dbReference type="PROSITE" id="PS51186">
    <property type="entry name" value="GNAT"/>
    <property type="match status" value="1"/>
</dbReference>
<sequence length="204" mass="23817">MRRESGRMEKNTPALETERLILRKFEPADVRAIYEIYSDKDVNRFLPWFPVKTMAQAQAFYENHFLSKYTQEMAYNYAVCLKKDNIPVGYVNVSTEDSFDLGYGLRKEFWGQGITTEAVLAVIGQLKGDGIPYVTATHDVNNPGSGKVMKKAGMKYEYSYEEQWQPKNIRVTFRMYQLNLDGQKDRVYRKYWENSAVHFVEADI</sequence>
<dbReference type="Gene3D" id="3.40.630.30">
    <property type="match status" value="1"/>
</dbReference>
<reference evidence="2 3" key="1">
    <citation type="submission" date="2020-08" db="EMBL/GenBank/DDBJ databases">
        <title>Genomic Encyclopedia of Type Strains, Phase IV (KMG-IV): sequencing the most valuable type-strain genomes for metagenomic binning, comparative biology and taxonomic classification.</title>
        <authorList>
            <person name="Goeker M."/>
        </authorList>
    </citation>
    <scope>NUCLEOTIDE SEQUENCE [LARGE SCALE GENOMIC DNA]</scope>
    <source>
        <strain evidence="2 3">DSM 106146</strain>
    </source>
</reference>
<accession>A0A7W8HBD2</accession>
<comment type="caution">
    <text evidence="2">The sequence shown here is derived from an EMBL/GenBank/DDBJ whole genome shotgun (WGS) entry which is preliminary data.</text>
</comment>
<dbReference type="PANTHER" id="PTHR43792">
    <property type="entry name" value="GNAT FAMILY, PUTATIVE (AFU_ORTHOLOGUE AFUA_3G00765)-RELATED-RELATED"/>
    <property type="match status" value="1"/>
</dbReference>
<gene>
    <name evidence="2" type="ORF">HNP82_002401</name>
</gene>
<name>A0A7W8HBD2_9FIRM</name>
<dbReference type="Proteomes" id="UP000543642">
    <property type="component" value="Unassembled WGS sequence"/>
</dbReference>
<dbReference type="InterPro" id="IPR051531">
    <property type="entry name" value="N-acetyltransferase"/>
</dbReference>
<dbReference type="RefSeq" id="WP_243164751.1">
    <property type="nucleotide sequence ID" value="NZ_CAWVEG010000076.1"/>
</dbReference>
<evidence type="ECO:0000259" key="1">
    <source>
        <dbReference type="PROSITE" id="PS51186"/>
    </source>
</evidence>
<dbReference type="InterPro" id="IPR016181">
    <property type="entry name" value="Acyl_CoA_acyltransferase"/>
</dbReference>
<evidence type="ECO:0000313" key="2">
    <source>
        <dbReference type="EMBL" id="MBB5265258.1"/>
    </source>
</evidence>
<dbReference type="PANTHER" id="PTHR43792:SF1">
    <property type="entry name" value="N-ACETYLTRANSFERASE DOMAIN-CONTAINING PROTEIN"/>
    <property type="match status" value="1"/>
</dbReference>
<protein>
    <submittedName>
        <fullName evidence="2">RimJ/RimL family protein N-acetyltransferase</fullName>
    </submittedName>
</protein>